<keyword evidence="2" id="KW-1185">Reference proteome</keyword>
<gene>
    <name evidence="1" type="ORF">SAMN05216229_1222</name>
</gene>
<dbReference type="Proteomes" id="UP000243084">
    <property type="component" value="Unassembled WGS sequence"/>
</dbReference>
<evidence type="ECO:0000313" key="2">
    <source>
        <dbReference type="Proteomes" id="UP000243084"/>
    </source>
</evidence>
<organism evidence="1 2">
    <name type="scientific">Geopseudomonas sagittaria</name>
    <dbReference type="NCBI Taxonomy" id="1135990"/>
    <lineage>
        <taxon>Bacteria</taxon>
        <taxon>Pseudomonadati</taxon>
        <taxon>Pseudomonadota</taxon>
        <taxon>Gammaproteobacteria</taxon>
        <taxon>Pseudomonadales</taxon>
        <taxon>Pseudomonadaceae</taxon>
        <taxon>Geopseudomonas</taxon>
    </lineage>
</organism>
<evidence type="ECO:0000313" key="1">
    <source>
        <dbReference type="EMBL" id="SFQ44334.1"/>
    </source>
</evidence>
<dbReference type="EMBL" id="FOXM01000022">
    <property type="protein sequence ID" value="SFQ44334.1"/>
    <property type="molecule type" value="Genomic_DNA"/>
</dbReference>
<name>A0A1I5YJF3_9GAMM</name>
<reference evidence="2" key="1">
    <citation type="submission" date="2016-10" db="EMBL/GenBank/DDBJ databases">
        <authorList>
            <person name="Varghese N."/>
            <person name="Submissions S."/>
        </authorList>
    </citation>
    <scope>NUCLEOTIDE SEQUENCE [LARGE SCALE GENOMIC DNA]</scope>
    <source>
        <strain evidence="2">JCM 18195</strain>
    </source>
</reference>
<dbReference type="RefSeq" id="WP_139231088.1">
    <property type="nucleotide sequence ID" value="NZ_FOXM01000022.1"/>
</dbReference>
<dbReference type="OrthoDB" id="6837285at2"/>
<accession>A0A1I5YJF3</accession>
<protein>
    <submittedName>
        <fullName evidence="1">Uncharacterized protein</fullName>
    </submittedName>
</protein>
<dbReference type="AlphaFoldDB" id="A0A1I5YJF3"/>
<sequence>MHITLDCSSYESAKASVSRIFNTDETTLIGALKTLPPYQDTSQSPSTHIYQQIFLKIGSPIDDFKTIWFHGTRVDSPASFHLDGILPKSVMKPKLKATLASLVDGLAHSGRNPFSLSLAGKQTKADEGPFAVLFKDVAIHAPGANHSYIEAPEMVEDIAGSLLGENYHLLVERYKKITKPYIVSFVEQSSGYELPCVLWYIHLIENGETFIDAASIANTCFNAGGKLIAPQQIHKIEPVENV</sequence>
<proteinExistence type="predicted"/>